<reference evidence="2" key="1">
    <citation type="journal article" date="2022" name="bioRxiv">
        <title>Sequencing and chromosome-scale assembly of the giantPleurodeles waltlgenome.</title>
        <authorList>
            <person name="Brown T."/>
            <person name="Elewa A."/>
            <person name="Iarovenko S."/>
            <person name="Subramanian E."/>
            <person name="Araus A.J."/>
            <person name="Petzold A."/>
            <person name="Susuki M."/>
            <person name="Suzuki K.-i.T."/>
            <person name="Hayashi T."/>
            <person name="Toyoda A."/>
            <person name="Oliveira C."/>
            <person name="Osipova E."/>
            <person name="Leigh N.D."/>
            <person name="Simon A."/>
            <person name="Yun M.H."/>
        </authorList>
    </citation>
    <scope>NUCLEOTIDE SEQUENCE</scope>
    <source>
        <strain evidence="2">20211129_DDA</strain>
        <tissue evidence="2">Liver</tissue>
    </source>
</reference>
<dbReference type="EMBL" id="JANPWB010000011">
    <property type="protein sequence ID" value="KAJ1129553.1"/>
    <property type="molecule type" value="Genomic_DNA"/>
</dbReference>
<keyword evidence="3" id="KW-1185">Reference proteome</keyword>
<sequence>MGALCEPGVGGCPVAALNAQHVRSLGRRTYYIKPIARLDKRSLARKRIRPTEASVIPALSAATQGEKEGEGGRREGGRSERLSSSSSCPCGNDFYQIACKTRNCPKVVVRLSSQKTVLRMRNISPWMELNGKSALGHPEEIAEEGAPDKDAPPQGAGTDASD</sequence>
<evidence type="ECO:0000313" key="3">
    <source>
        <dbReference type="Proteomes" id="UP001066276"/>
    </source>
</evidence>
<evidence type="ECO:0000313" key="2">
    <source>
        <dbReference type="EMBL" id="KAJ1129553.1"/>
    </source>
</evidence>
<proteinExistence type="predicted"/>
<feature type="region of interest" description="Disordered" evidence="1">
    <location>
        <begin position="57"/>
        <end position="87"/>
    </location>
</feature>
<organism evidence="2 3">
    <name type="scientific">Pleurodeles waltl</name>
    <name type="common">Iberian ribbed newt</name>
    <dbReference type="NCBI Taxonomy" id="8319"/>
    <lineage>
        <taxon>Eukaryota</taxon>
        <taxon>Metazoa</taxon>
        <taxon>Chordata</taxon>
        <taxon>Craniata</taxon>
        <taxon>Vertebrata</taxon>
        <taxon>Euteleostomi</taxon>
        <taxon>Amphibia</taxon>
        <taxon>Batrachia</taxon>
        <taxon>Caudata</taxon>
        <taxon>Salamandroidea</taxon>
        <taxon>Salamandridae</taxon>
        <taxon>Pleurodelinae</taxon>
        <taxon>Pleurodeles</taxon>
    </lineage>
</organism>
<name>A0AAV7PUU4_PLEWA</name>
<gene>
    <name evidence="2" type="ORF">NDU88_007921</name>
</gene>
<dbReference type="Proteomes" id="UP001066276">
    <property type="component" value="Chromosome 7"/>
</dbReference>
<protein>
    <submittedName>
        <fullName evidence="2">Uncharacterized protein</fullName>
    </submittedName>
</protein>
<comment type="caution">
    <text evidence="2">The sequence shown here is derived from an EMBL/GenBank/DDBJ whole genome shotgun (WGS) entry which is preliminary data.</text>
</comment>
<feature type="compositionally biased region" description="Basic and acidic residues" evidence="1">
    <location>
        <begin position="65"/>
        <end position="81"/>
    </location>
</feature>
<evidence type="ECO:0000256" key="1">
    <source>
        <dbReference type="SAM" id="MobiDB-lite"/>
    </source>
</evidence>
<accession>A0AAV7PUU4</accession>
<feature type="region of interest" description="Disordered" evidence="1">
    <location>
        <begin position="129"/>
        <end position="162"/>
    </location>
</feature>
<dbReference type="AlphaFoldDB" id="A0AAV7PUU4"/>